<dbReference type="AlphaFoldDB" id="A0A0G2YIV3"/>
<organism evidence="2">
    <name type="scientific">Holotrichia parallela</name>
    <name type="common">Dark black chafer beetle</name>
    <name type="synonym">Pedinotrichia parallela</name>
    <dbReference type="NCBI Taxonomy" id="93412"/>
    <lineage>
        <taxon>Eukaryota</taxon>
        <taxon>Metazoa</taxon>
        <taxon>Ecdysozoa</taxon>
        <taxon>Arthropoda</taxon>
        <taxon>Hexapoda</taxon>
        <taxon>Insecta</taxon>
        <taxon>Pterygota</taxon>
        <taxon>Neoptera</taxon>
        <taxon>Endopterygota</taxon>
        <taxon>Coleoptera</taxon>
        <taxon>Polyphaga</taxon>
        <taxon>Scarabaeiformia</taxon>
        <taxon>Scarabaeidae</taxon>
        <taxon>Melolonthinae</taxon>
        <taxon>Holotrichia</taxon>
    </lineage>
</organism>
<feature type="chain" id="PRO_5005182423" evidence="1">
    <location>
        <begin position="18"/>
        <end position="125"/>
    </location>
</feature>
<dbReference type="EMBL" id="KR733577">
    <property type="protein sequence ID" value="AKI84389.1"/>
    <property type="molecule type" value="mRNA"/>
</dbReference>
<sequence length="125" mass="14669">MFKSLLIISVLAVVVLSKPADEKYTTKYDTLNLDEILNNDRLRNAYFKCLTNKGACTEDAKELKDVLPDALQTDCTKCSDTQRKNAEVVIRYYMDKRKEEWEELKKLYDPDGIYEEKYKDRLKAK</sequence>
<protein>
    <submittedName>
        <fullName evidence="2">CSP6</fullName>
    </submittedName>
</protein>
<dbReference type="PANTHER" id="PTHR11257:SF12">
    <property type="entry name" value="EJACULATORY BULB-SPECIFIC PROTEIN 3-RELATED"/>
    <property type="match status" value="1"/>
</dbReference>
<dbReference type="SUPFAM" id="SSF100910">
    <property type="entry name" value="Chemosensory protein Csp2"/>
    <property type="match status" value="1"/>
</dbReference>
<evidence type="ECO:0000256" key="1">
    <source>
        <dbReference type="SAM" id="SignalP"/>
    </source>
</evidence>
<reference evidence="2" key="2">
    <citation type="submission" date="2015-05" db="EMBL/GenBank/DDBJ databases">
        <authorList>
            <person name="Ju Q."/>
            <person name="Li X."/>
            <person name="Jiang X.J."/>
            <person name="Qu M.J."/>
        </authorList>
    </citation>
    <scope>NUCLEOTIDE SEQUENCE</scope>
</reference>
<feature type="signal peptide" evidence="1">
    <location>
        <begin position="1"/>
        <end position="17"/>
    </location>
</feature>
<evidence type="ECO:0000313" key="2">
    <source>
        <dbReference type="EMBL" id="AKI84389.1"/>
    </source>
</evidence>
<dbReference type="InterPro" id="IPR005055">
    <property type="entry name" value="A10/PebIII"/>
</dbReference>
<accession>A0A0G2YIV3</accession>
<dbReference type="Gene3D" id="1.10.2080.10">
    <property type="entry name" value="Insect odorant-binding protein A10/Ejaculatory bulb-specific protein 3"/>
    <property type="match status" value="1"/>
</dbReference>
<dbReference type="Pfam" id="PF03392">
    <property type="entry name" value="OS-D"/>
    <property type="match status" value="1"/>
</dbReference>
<dbReference type="InterPro" id="IPR036682">
    <property type="entry name" value="OS_D_A10/PebIII_sf"/>
</dbReference>
<proteinExistence type="evidence at transcript level"/>
<reference evidence="2" key="1">
    <citation type="journal article" date="2014" name="Arch. Insect Biochem. Physiol.">
        <title>Transcriptome and tissue-specific expression analysis of Obp and Csp genes in the dark black chafer.</title>
        <authorList>
            <person name="Ju Q."/>
            <person name="Li X."/>
            <person name="Jiang X.J."/>
            <person name="Qu M.J."/>
            <person name="Guo X.Q."/>
            <person name="Han Z.J."/>
            <person name="Li F."/>
        </authorList>
    </citation>
    <scope>NUCLEOTIDE SEQUENCE</scope>
</reference>
<dbReference type="PANTHER" id="PTHR11257">
    <property type="entry name" value="CHEMOSENSORY PROTEIN-RELATED"/>
    <property type="match status" value="1"/>
</dbReference>
<keyword evidence="1" id="KW-0732">Signal</keyword>
<name>A0A0G2YIV3_HOLPA</name>